<evidence type="ECO:0000256" key="5">
    <source>
        <dbReference type="SAM" id="Phobius"/>
    </source>
</evidence>
<evidence type="ECO:0000256" key="1">
    <source>
        <dbReference type="ARBA" id="ARBA00004167"/>
    </source>
</evidence>
<proteinExistence type="predicted"/>
<dbReference type="AlphaFoldDB" id="A0A812D960"/>
<dbReference type="PANTHER" id="PTHR21419">
    <property type="match status" value="1"/>
</dbReference>
<sequence>MSSTLIFARNNNNNAEQKTSLLHDSDNFDTDPYDPDCYSDEDVFVDETAGDNASATKPLMHPRDRSIVKTRRPSYRCQYLVRTICLIICFCSLGALIASLIHTIAYMNEPAPKTVKGHHCGQVQAQASTKPHRPRSDLIGCSKMSVEDVWVVGVPKLTTESSIRLVDVNQDGELDVILGFGTGNLDCFKNCFLFSLIFAFI</sequence>
<comment type="subcellular location">
    <subcellularLocation>
        <location evidence="1">Membrane</location>
        <topology evidence="1">Single-pass membrane protein</topology>
    </subcellularLocation>
</comment>
<evidence type="ECO:0000256" key="4">
    <source>
        <dbReference type="ARBA" id="ARBA00023136"/>
    </source>
</evidence>
<protein>
    <submittedName>
        <fullName evidence="6">Uncharacterized protein</fullName>
    </submittedName>
</protein>
<organism evidence="6 7">
    <name type="scientific">Acanthosepion pharaonis</name>
    <name type="common">Pharaoh cuttlefish</name>
    <name type="synonym">Sepia pharaonis</name>
    <dbReference type="NCBI Taxonomy" id="158019"/>
    <lineage>
        <taxon>Eukaryota</taxon>
        <taxon>Metazoa</taxon>
        <taxon>Spiralia</taxon>
        <taxon>Lophotrochozoa</taxon>
        <taxon>Mollusca</taxon>
        <taxon>Cephalopoda</taxon>
        <taxon>Coleoidea</taxon>
        <taxon>Decapodiformes</taxon>
        <taxon>Sepiida</taxon>
        <taxon>Sepiina</taxon>
        <taxon>Sepiidae</taxon>
        <taxon>Acanthosepion</taxon>
    </lineage>
</organism>
<name>A0A812D960_ACAPH</name>
<evidence type="ECO:0000313" key="6">
    <source>
        <dbReference type="EMBL" id="CAE1292865.1"/>
    </source>
</evidence>
<keyword evidence="2 5" id="KW-0812">Transmembrane</keyword>
<dbReference type="Proteomes" id="UP000597762">
    <property type="component" value="Unassembled WGS sequence"/>
</dbReference>
<accession>A0A812D960</accession>
<evidence type="ECO:0000313" key="7">
    <source>
        <dbReference type="Proteomes" id="UP000597762"/>
    </source>
</evidence>
<dbReference type="EMBL" id="CAHIKZ030002841">
    <property type="protein sequence ID" value="CAE1292865.1"/>
    <property type="molecule type" value="Genomic_DNA"/>
</dbReference>
<dbReference type="PANTHER" id="PTHR21419:SF30">
    <property type="entry name" value="IG-LIKE DOMAIN-CONTAINING PROTEIN"/>
    <property type="match status" value="1"/>
</dbReference>
<keyword evidence="4 5" id="KW-0472">Membrane</keyword>
<reference evidence="6" key="1">
    <citation type="submission" date="2021-01" db="EMBL/GenBank/DDBJ databases">
        <authorList>
            <person name="Li R."/>
            <person name="Bekaert M."/>
        </authorList>
    </citation>
    <scope>NUCLEOTIDE SEQUENCE</scope>
    <source>
        <strain evidence="6">Farmed</strain>
    </source>
</reference>
<keyword evidence="7" id="KW-1185">Reference proteome</keyword>
<dbReference type="OrthoDB" id="567787at2759"/>
<feature type="transmembrane region" description="Helical" evidence="5">
    <location>
        <begin position="79"/>
        <end position="101"/>
    </location>
</feature>
<dbReference type="InterPro" id="IPR045232">
    <property type="entry name" value="FAM234"/>
</dbReference>
<dbReference type="GO" id="GO:0016020">
    <property type="term" value="C:membrane"/>
    <property type="evidence" value="ECO:0007669"/>
    <property type="project" value="UniProtKB-SubCell"/>
</dbReference>
<comment type="caution">
    <text evidence="6">The sequence shown here is derived from an EMBL/GenBank/DDBJ whole genome shotgun (WGS) entry which is preliminary data.</text>
</comment>
<keyword evidence="3 5" id="KW-1133">Transmembrane helix</keyword>
<gene>
    <name evidence="6" type="ORF">SPHA_49492</name>
</gene>
<evidence type="ECO:0000256" key="3">
    <source>
        <dbReference type="ARBA" id="ARBA00022989"/>
    </source>
</evidence>
<evidence type="ECO:0000256" key="2">
    <source>
        <dbReference type="ARBA" id="ARBA00022692"/>
    </source>
</evidence>